<dbReference type="InterPro" id="IPR029055">
    <property type="entry name" value="Ntn_hydrolases_N"/>
</dbReference>
<dbReference type="GO" id="GO:0006529">
    <property type="term" value="P:asparagine biosynthetic process"/>
    <property type="evidence" value="ECO:0007669"/>
    <property type="project" value="UniProtKB-KW"/>
</dbReference>
<feature type="domain" description="Glutamine amidotransferase type-2" evidence="12">
    <location>
        <begin position="2"/>
        <end position="211"/>
    </location>
</feature>
<comment type="catalytic activity">
    <reaction evidence="8">
        <text>L-aspartate + L-glutamine + ATP + H2O = L-asparagine + L-glutamate + AMP + diphosphate + H(+)</text>
        <dbReference type="Rhea" id="RHEA:12228"/>
        <dbReference type="ChEBI" id="CHEBI:15377"/>
        <dbReference type="ChEBI" id="CHEBI:15378"/>
        <dbReference type="ChEBI" id="CHEBI:29985"/>
        <dbReference type="ChEBI" id="CHEBI:29991"/>
        <dbReference type="ChEBI" id="CHEBI:30616"/>
        <dbReference type="ChEBI" id="CHEBI:33019"/>
        <dbReference type="ChEBI" id="CHEBI:58048"/>
        <dbReference type="ChEBI" id="CHEBI:58359"/>
        <dbReference type="ChEBI" id="CHEBI:456215"/>
        <dbReference type="EC" id="6.3.5.4"/>
    </reaction>
</comment>
<dbReference type="InterPro" id="IPR051786">
    <property type="entry name" value="ASN_synthetase/amidase"/>
</dbReference>
<reference evidence="13" key="1">
    <citation type="submission" date="2020-09" db="EMBL/GenBank/DDBJ databases">
        <title>Secondary metabolite and genome analysis of marine Streptomyces chumphonensis KK1-2T.</title>
        <authorList>
            <person name="Phongsopitanun W."/>
            <person name="Kanchanasin P."/>
            <person name="Pittayakhajonwut P."/>
            <person name="Suwanborirux K."/>
            <person name="Tanasupawat S."/>
        </authorList>
    </citation>
    <scope>NUCLEOTIDE SEQUENCE</scope>
    <source>
        <strain evidence="13">KK1-2</strain>
    </source>
</reference>
<proteinExistence type="inferred from homology"/>
<dbReference type="GO" id="GO:0005524">
    <property type="term" value="F:ATP binding"/>
    <property type="evidence" value="ECO:0007669"/>
    <property type="project" value="UniProtKB-KW"/>
</dbReference>
<dbReference type="PANTHER" id="PTHR43284:SF1">
    <property type="entry name" value="ASPARAGINE SYNTHETASE"/>
    <property type="match status" value="1"/>
</dbReference>
<evidence type="ECO:0000256" key="10">
    <source>
        <dbReference type="PIRSR" id="PIRSR001589-2"/>
    </source>
</evidence>
<comment type="similarity">
    <text evidence="2">Belongs to the asparagine synthetase family.</text>
</comment>
<evidence type="ECO:0000256" key="8">
    <source>
        <dbReference type="ARBA" id="ARBA00048741"/>
    </source>
</evidence>
<evidence type="ECO:0000256" key="1">
    <source>
        <dbReference type="ARBA" id="ARBA00005187"/>
    </source>
</evidence>
<comment type="pathway">
    <text evidence="1">Amino-acid biosynthesis; L-asparagine biosynthesis; L-asparagine from L-aspartate (L-Gln route): step 1/1.</text>
</comment>
<feature type="binding site" evidence="10">
    <location>
        <position position="286"/>
    </location>
    <ligand>
        <name>ATP</name>
        <dbReference type="ChEBI" id="CHEBI:30616"/>
    </ligand>
</feature>
<dbReference type="InterPro" id="IPR017932">
    <property type="entry name" value="GATase_2_dom"/>
</dbReference>
<evidence type="ECO:0000256" key="2">
    <source>
        <dbReference type="ARBA" id="ARBA00005752"/>
    </source>
</evidence>
<feature type="site" description="Important for beta-aspartyl-AMP intermediate formation" evidence="11">
    <location>
        <position position="363"/>
    </location>
</feature>
<protein>
    <recommendedName>
        <fullName evidence="3">asparagine synthase (glutamine-hydrolyzing)</fullName>
        <ecNumber evidence="3">6.3.5.4</ecNumber>
    </recommendedName>
</protein>
<dbReference type="Pfam" id="PF00733">
    <property type="entry name" value="Asn_synthase"/>
    <property type="match status" value="1"/>
</dbReference>
<evidence type="ECO:0000259" key="12">
    <source>
        <dbReference type="PROSITE" id="PS51278"/>
    </source>
</evidence>
<accession>A0A927F1D4</accession>
<organism evidence="13 14">
    <name type="scientific">Streptomyces chumphonensis</name>
    <dbReference type="NCBI Taxonomy" id="1214925"/>
    <lineage>
        <taxon>Bacteria</taxon>
        <taxon>Bacillati</taxon>
        <taxon>Actinomycetota</taxon>
        <taxon>Actinomycetes</taxon>
        <taxon>Kitasatosporales</taxon>
        <taxon>Streptomycetaceae</taxon>
        <taxon>Streptomyces</taxon>
    </lineage>
</organism>
<evidence type="ECO:0000256" key="9">
    <source>
        <dbReference type="PIRSR" id="PIRSR001589-1"/>
    </source>
</evidence>
<dbReference type="EMBL" id="JACXYU010000009">
    <property type="protein sequence ID" value="MBD3933431.1"/>
    <property type="molecule type" value="Genomic_DNA"/>
</dbReference>
<dbReference type="Proteomes" id="UP000632289">
    <property type="component" value="Unassembled WGS sequence"/>
</dbReference>
<dbReference type="PIRSF" id="PIRSF001589">
    <property type="entry name" value="Asn_synthetase_glu-h"/>
    <property type="match status" value="1"/>
</dbReference>
<dbReference type="EC" id="6.3.5.4" evidence="3"/>
<dbReference type="CDD" id="cd00712">
    <property type="entry name" value="AsnB"/>
    <property type="match status" value="1"/>
</dbReference>
<dbReference type="InterPro" id="IPR001962">
    <property type="entry name" value="Asn_synthase"/>
</dbReference>
<gene>
    <name evidence="13" type="primary">asnB</name>
    <name evidence="13" type="ORF">IF129_17965</name>
</gene>
<dbReference type="SUPFAM" id="SSF52402">
    <property type="entry name" value="Adenine nucleotide alpha hydrolases-like"/>
    <property type="match status" value="1"/>
</dbReference>
<keyword evidence="14" id="KW-1185">Reference proteome</keyword>
<keyword evidence="7 9" id="KW-0315">Glutamine amidotransferase</keyword>
<evidence type="ECO:0000256" key="3">
    <source>
        <dbReference type="ARBA" id="ARBA00012737"/>
    </source>
</evidence>
<evidence type="ECO:0000256" key="5">
    <source>
        <dbReference type="ARBA" id="ARBA00022840"/>
    </source>
</evidence>
<evidence type="ECO:0000313" key="13">
    <source>
        <dbReference type="EMBL" id="MBD3933431.1"/>
    </source>
</evidence>
<evidence type="ECO:0000256" key="11">
    <source>
        <dbReference type="PIRSR" id="PIRSR001589-3"/>
    </source>
</evidence>
<sequence>MCRIFGHFDAQATPNELRAVAAAQRHGGPDAQTHRCGQGWALGNNRLAIMDLDGGDQPYTLGRDVIAVFNGEIYNHHELREKLRARGHHFTDTCDGSVIPALYAEYGPDFAEHLDGMYSIALVDLRGEPTLWLVTDEVGMKPLYYHWDAARRHLYFASELPALLSFRTVRATPWEGGLDAYLATKTPFGEQTMFEGVRVLPPAVTVKVTRDGGLNMTTRAVTGAARSPHCSEPEAAAHVLDLLRTETHRLTEADVPVSAITSGGLDSSFVTVLAAEKVRDLHSFNIAYTGTWPSDERAFAREVAEYAGTRHHQVEIDPATFPSLLADVVWHLGQPNADPITLSTHALFAAVRDAGFKVAITGDAADELFGGYDRIYKAVHAPFGTDWVPAYVEALAAVPSTLRERLYTSDYRSFVADHGSVSEEIAEELRASTEPDTMSTLTAFEIGRRLPSYHLRRVDHLSMSASVEVRLPFCQPSVVRYARTLRAGLKVADGKRKRVLYAAADGRLPASVINRPKQPFTLPVTAMLQPGQALMEYARDLLAPSRLRHRGQLDPQQVEALFQAQATTPNDRASMAIWSLMVHELWLEQFCSATPAQRVLDDRVPEVAV</sequence>
<dbReference type="CDD" id="cd01991">
    <property type="entry name" value="Asn_synthase_B_C"/>
    <property type="match status" value="1"/>
</dbReference>
<dbReference type="AlphaFoldDB" id="A0A927F1D4"/>
<dbReference type="GO" id="GO:0005829">
    <property type="term" value="C:cytosol"/>
    <property type="evidence" value="ECO:0007669"/>
    <property type="project" value="TreeGrafter"/>
</dbReference>
<dbReference type="InterPro" id="IPR006426">
    <property type="entry name" value="Asn_synth_AEB"/>
</dbReference>
<keyword evidence="13" id="KW-0436">Ligase</keyword>
<dbReference type="Gene3D" id="3.40.50.620">
    <property type="entry name" value="HUPs"/>
    <property type="match status" value="1"/>
</dbReference>
<evidence type="ECO:0000313" key="14">
    <source>
        <dbReference type="Proteomes" id="UP000632289"/>
    </source>
</evidence>
<keyword evidence="5 10" id="KW-0067">ATP-binding</keyword>
<dbReference type="GO" id="GO:0004066">
    <property type="term" value="F:asparagine synthase (glutamine-hydrolyzing) activity"/>
    <property type="evidence" value="ECO:0007669"/>
    <property type="project" value="UniProtKB-EC"/>
</dbReference>
<evidence type="ECO:0000256" key="7">
    <source>
        <dbReference type="ARBA" id="ARBA00022962"/>
    </source>
</evidence>
<dbReference type="NCBIfam" id="TIGR01536">
    <property type="entry name" value="asn_synth_AEB"/>
    <property type="match status" value="1"/>
</dbReference>
<dbReference type="Gene3D" id="3.60.20.10">
    <property type="entry name" value="Glutamine Phosphoribosylpyrophosphate, subunit 1, domain 1"/>
    <property type="match status" value="1"/>
</dbReference>
<comment type="caution">
    <text evidence="13">The sequence shown here is derived from an EMBL/GenBank/DDBJ whole genome shotgun (WGS) entry which is preliminary data.</text>
</comment>
<name>A0A927F1D4_9ACTN</name>
<dbReference type="Pfam" id="PF13537">
    <property type="entry name" value="GATase_7"/>
    <property type="match status" value="1"/>
</dbReference>
<evidence type="ECO:0000256" key="6">
    <source>
        <dbReference type="ARBA" id="ARBA00022888"/>
    </source>
</evidence>
<feature type="active site" description="For GATase activity" evidence="9">
    <location>
        <position position="2"/>
    </location>
</feature>
<dbReference type="InterPro" id="IPR033738">
    <property type="entry name" value="AsnB_N"/>
</dbReference>
<dbReference type="InterPro" id="IPR014729">
    <property type="entry name" value="Rossmann-like_a/b/a_fold"/>
</dbReference>
<keyword evidence="9" id="KW-0028">Amino-acid biosynthesis</keyword>
<keyword evidence="6 9" id="KW-0061">Asparagine biosynthesis</keyword>
<dbReference type="RefSeq" id="WP_191210711.1">
    <property type="nucleotide sequence ID" value="NZ_BAABKL010000050.1"/>
</dbReference>
<feature type="binding site" evidence="10">
    <location>
        <position position="95"/>
    </location>
    <ligand>
        <name>L-glutamine</name>
        <dbReference type="ChEBI" id="CHEBI:58359"/>
    </ligand>
</feature>
<evidence type="ECO:0000256" key="4">
    <source>
        <dbReference type="ARBA" id="ARBA00022741"/>
    </source>
</evidence>
<dbReference type="PROSITE" id="PS51278">
    <property type="entry name" value="GATASE_TYPE_2"/>
    <property type="match status" value="1"/>
</dbReference>
<dbReference type="SUPFAM" id="SSF56235">
    <property type="entry name" value="N-terminal nucleophile aminohydrolases (Ntn hydrolases)"/>
    <property type="match status" value="1"/>
</dbReference>
<keyword evidence="4 10" id="KW-0547">Nucleotide-binding</keyword>
<dbReference type="PANTHER" id="PTHR43284">
    <property type="entry name" value="ASPARAGINE SYNTHETASE (GLUTAMINE-HYDROLYZING)"/>
    <property type="match status" value="1"/>
</dbReference>